<evidence type="ECO:0000256" key="6">
    <source>
        <dbReference type="ARBA" id="ARBA00023034"/>
    </source>
</evidence>
<evidence type="ECO:0000256" key="5">
    <source>
        <dbReference type="ARBA" id="ARBA00022989"/>
    </source>
</evidence>
<keyword evidence="3" id="KW-0812">Transmembrane</keyword>
<keyword evidence="5" id="KW-1133">Transmembrane helix</keyword>
<dbReference type="InterPro" id="IPR027417">
    <property type="entry name" value="P-loop_NTPase"/>
</dbReference>
<dbReference type="OrthoDB" id="10019582at2759"/>
<protein>
    <recommendedName>
        <fullName evidence="11">Sulfotransferase family protein</fullName>
    </recommendedName>
</protein>
<evidence type="ECO:0000256" key="3">
    <source>
        <dbReference type="ARBA" id="ARBA00022692"/>
    </source>
</evidence>
<keyword evidence="7" id="KW-0472">Membrane</keyword>
<evidence type="ECO:0000256" key="1">
    <source>
        <dbReference type="ARBA" id="ARBA00004323"/>
    </source>
</evidence>
<dbReference type="SUPFAM" id="SSF52540">
    <property type="entry name" value="P-loop containing nucleoside triphosphate hydrolases"/>
    <property type="match status" value="1"/>
</dbReference>
<dbReference type="GO" id="GO:0000139">
    <property type="term" value="C:Golgi membrane"/>
    <property type="evidence" value="ECO:0007669"/>
    <property type="project" value="UniProtKB-SubCell"/>
</dbReference>
<proteinExistence type="predicted"/>
<dbReference type="Gene3D" id="3.40.50.300">
    <property type="entry name" value="P-loop containing nucleotide triphosphate hydrolases"/>
    <property type="match status" value="1"/>
</dbReference>
<dbReference type="InterPro" id="IPR007734">
    <property type="entry name" value="Heparan_SO4_2-O-STrfase"/>
</dbReference>
<comment type="subcellular location">
    <subcellularLocation>
        <location evidence="1">Golgi apparatus membrane</location>
        <topology evidence="1">Single-pass type II membrane protein</topology>
    </subcellularLocation>
</comment>
<keyword evidence="6" id="KW-0333">Golgi apparatus</keyword>
<reference evidence="9" key="1">
    <citation type="submission" date="2021-11" db="EMBL/GenBank/DDBJ databases">
        <authorList>
            <consortium name="Genoscope - CEA"/>
            <person name="William W."/>
        </authorList>
    </citation>
    <scope>NUCLEOTIDE SEQUENCE</scope>
</reference>
<keyword evidence="8" id="KW-0325">Glycoprotein</keyword>
<dbReference type="PANTHER" id="PTHR12129:SF15">
    <property type="entry name" value="URONYL 2-SULFOTRANSFERASE"/>
    <property type="match status" value="1"/>
</dbReference>
<keyword evidence="2" id="KW-0808">Transferase</keyword>
<evidence type="ECO:0000313" key="10">
    <source>
        <dbReference type="Proteomes" id="UP000789595"/>
    </source>
</evidence>
<dbReference type="PANTHER" id="PTHR12129">
    <property type="entry name" value="HEPARAN SULFATE 2-O-SULFOTRANSFERASE"/>
    <property type="match status" value="1"/>
</dbReference>
<evidence type="ECO:0000256" key="7">
    <source>
        <dbReference type="ARBA" id="ARBA00023136"/>
    </source>
</evidence>
<evidence type="ECO:0000256" key="8">
    <source>
        <dbReference type="ARBA" id="ARBA00023180"/>
    </source>
</evidence>
<dbReference type="GO" id="GO:0008146">
    <property type="term" value="F:sulfotransferase activity"/>
    <property type="evidence" value="ECO:0007669"/>
    <property type="project" value="InterPro"/>
</dbReference>
<accession>A0A8J2SEL8</accession>
<sequence length="350" mass="39549">MTARARAKPTTRRRIPRNGAVGEAPMSFEWKTAAADPAMRRAAWALAVWPWGMPAARPAPEADSLAVAKLRDFNAQRGCAVCTVKLFFVHLHKCGGTTVESYFRQAYGDAFLVPDTGHEGELRDALVVQNKARIRALRAFARPYRVFARHIAYGYHATVDCARPLYMTMLREPTARLLSLYGYLMFGEGKKYRRFPANATFGEFVRHRTTGTCAESTGGVYQEYCLSNYQTRKICGYYAILETAEPSEETFRCAARHLDLFFFVGTVERMQESLCALGHLLQWRFSFDAKKKLNPSAHAATTDEDLEHLVRWDRKLWHLGDRHLDETLRGLPAGTCAPPAASQRPHLKGR</sequence>
<organism evidence="9 10">
    <name type="scientific">Pelagomonas calceolata</name>
    <dbReference type="NCBI Taxonomy" id="35677"/>
    <lineage>
        <taxon>Eukaryota</taxon>
        <taxon>Sar</taxon>
        <taxon>Stramenopiles</taxon>
        <taxon>Ochrophyta</taxon>
        <taxon>Pelagophyceae</taxon>
        <taxon>Pelagomonadales</taxon>
        <taxon>Pelagomonadaceae</taxon>
        <taxon>Pelagomonas</taxon>
    </lineage>
</organism>
<dbReference type="EMBL" id="CAKKNE010000002">
    <property type="protein sequence ID" value="CAH0369111.1"/>
    <property type="molecule type" value="Genomic_DNA"/>
</dbReference>
<dbReference type="AlphaFoldDB" id="A0A8J2SEL8"/>
<keyword evidence="4" id="KW-0735">Signal-anchor</keyword>
<comment type="caution">
    <text evidence="9">The sequence shown here is derived from an EMBL/GenBank/DDBJ whole genome shotgun (WGS) entry which is preliminary data.</text>
</comment>
<evidence type="ECO:0000313" key="9">
    <source>
        <dbReference type="EMBL" id="CAH0369111.1"/>
    </source>
</evidence>
<evidence type="ECO:0000256" key="2">
    <source>
        <dbReference type="ARBA" id="ARBA00022679"/>
    </source>
</evidence>
<gene>
    <name evidence="9" type="ORF">PECAL_2P22190</name>
</gene>
<keyword evidence="10" id="KW-1185">Reference proteome</keyword>
<dbReference type="Proteomes" id="UP000789595">
    <property type="component" value="Unassembled WGS sequence"/>
</dbReference>
<evidence type="ECO:0008006" key="11">
    <source>
        <dbReference type="Google" id="ProtNLM"/>
    </source>
</evidence>
<evidence type="ECO:0000256" key="4">
    <source>
        <dbReference type="ARBA" id="ARBA00022968"/>
    </source>
</evidence>
<name>A0A8J2SEL8_9STRA</name>